<evidence type="ECO:0000256" key="8">
    <source>
        <dbReference type="ARBA" id="ARBA00022989"/>
    </source>
</evidence>
<evidence type="ECO:0000256" key="13">
    <source>
        <dbReference type="SAM" id="MobiDB-lite"/>
    </source>
</evidence>
<keyword evidence="7" id="KW-0809">Transit peptide</keyword>
<evidence type="ECO:0000313" key="14">
    <source>
        <dbReference type="EMBL" id="CAG8976660.1"/>
    </source>
</evidence>
<dbReference type="Pfam" id="PF08566">
    <property type="entry name" value="Pam17"/>
    <property type="match status" value="1"/>
</dbReference>
<organism evidence="14 15">
    <name type="scientific">Hymenoscyphus albidus</name>
    <dbReference type="NCBI Taxonomy" id="595503"/>
    <lineage>
        <taxon>Eukaryota</taxon>
        <taxon>Fungi</taxon>
        <taxon>Dikarya</taxon>
        <taxon>Ascomycota</taxon>
        <taxon>Pezizomycotina</taxon>
        <taxon>Leotiomycetes</taxon>
        <taxon>Helotiales</taxon>
        <taxon>Helotiaceae</taxon>
        <taxon>Hymenoscyphus</taxon>
    </lineage>
</organism>
<reference evidence="14" key="1">
    <citation type="submission" date="2021-07" db="EMBL/GenBank/DDBJ databases">
        <authorList>
            <person name="Durling M."/>
        </authorList>
    </citation>
    <scope>NUCLEOTIDE SEQUENCE</scope>
</reference>
<comment type="subcellular location">
    <subcellularLocation>
        <location evidence="1 12">Mitochondrion inner membrane</location>
        <topology evidence="1 12">Multi-pass membrane protein</topology>
    </subcellularLocation>
</comment>
<evidence type="ECO:0000256" key="3">
    <source>
        <dbReference type="ARBA" id="ARBA00022448"/>
    </source>
</evidence>
<protein>
    <recommendedName>
        <fullName evidence="12">Presequence translocated-associated motor subunit PAM17</fullName>
    </recommendedName>
</protein>
<keyword evidence="8 12" id="KW-1133">Transmembrane helix</keyword>
<evidence type="ECO:0000256" key="2">
    <source>
        <dbReference type="ARBA" id="ARBA00006837"/>
    </source>
</evidence>
<keyword evidence="5 12" id="KW-0999">Mitochondrion inner membrane</keyword>
<comment type="subunit">
    <text evidence="12">Component of the PAM complex.</text>
</comment>
<dbReference type="InterPro" id="IPR013875">
    <property type="entry name" value="Pam17"/>
</dbReference>
<keyword evidence="15" id="KW-1185">Reference proteome</keyword>
<gene>
    <name evidence="14" type="ORF">HYALB_00002176</name>
</gene>
<evidence type="ECO:0000256" key="10">
    <source>
        <dbReference type="ARBA" id="ARBA00023128"/>
    </source>
</evidence>
<dbReference type="Proteomes" id="UP000701801">
    <property type="component" value="Unassembled WGS sequence"/>
</dbReference>
<dbReference type="AlphaFoldDB" id="A0A9N9LP70"/>
<evidence type="ECO:0000256" key="11">
    <source>
        <dbReference type="ARBA" id="ARBA00023136"/>
    </source>
</evidence>
<comment type="caution">
    <text evidence="14">The sequence shown here is derived from an EMBL/GenBank/DDBJ whole genome shotgun (WGS) entry which is preliminary data.</text>
</comment>
<keyword evidence="6 12" id="KW-0653">Protein transport</keyword>
<name>A0A9N9LP70_9HELO</name>
<evidence type="ECO:0000256" key="7">
    <source>
        <dbReference type="ARBA" id="ARBA00022946"/>
    </source>
</evidence>
<keyword evidence="9 12" id="KW-0811">Translocation</keyword>
<dbReference type="EMBL" id="CAJVRM010000184">
    <property type="protein sequence ID" value="CAG8976660.1"/>
    <property type="molecule type" value="Genomic_DNA"/>
</dbReference>
<keyword evidence="3 12" id="KW-0813">Transport</keyword>
<feature type="transmembrane region" description="Helical" evidence="12">
    <location>
        <begin position="146"/>
        <end position="169"/>
    </location>
</feature>
<keyword evidence="10 12" id="KW-0496">Mitochondrion</keyword>
<evidence type="ECO:0000313" key="15">
    <source>
        <dbReference type="Proteomes" id="UP000701801"/>
    </source>
</evidence>
<proteinExistence type="inferred from homology"/>
<keyword evidence="4 12" id="KW-0812">Transmembrane</keyword>
<comment type="function">
    <text evidence="12">Component of the PAM complex, a complex required for the translocation of transit peptide-containing proteins from the inner membrane into the mitochondrial matrix in an ATP-dependent manner.</text>
</comment>
<keyword evidence="11 12" id="KW-0472">Membrane</keyword>
<evidence type="ECO:0000256" key="12">
    <source>
        <dbReference type="RuleBase" id="RU367146"/>
    </source>
</evidence>
<accession>A0A9N9LP70</accession>
<evidence type="ECO:0000256" key="1">
    <source>
        <dbReference type="ARBA" id="ARBA00004448"/>
    </source>
</evidence>
<evidence type="ECO:0000256" key="4">
    <source>
        <dbReference type="ARBA" id="ARBA00022692"/>
    </source>
</evidence>
<comment type="similarity">
    <text evidence="2 12">Belongs to the PAM17 family.</text>
</comment>
<dbReference type="GO" id="GO:0001405">
    <property type="term" value="C:PAM complex, Tim23 associated import motor"/>
    <property type="evidence" value="ECO:0007669"/>
    <property type="project" value="UniProtKB-UniRule"/>
</dbReference>
<evidence type="ECO:0000256" key="9">
    <source>
        <dbReference type="ARBA" id="ARBA00023010"/>
    </source>
</evidence>
<feature type="region of interest" description="Disordered" evidence="13">
    <location>
        <begin position="53"/>
        <end position="90"/>
    </location>
</feature>
<evidence type="ECO:0000256" key="5">
    <source>
        <dbReference type="ARBA" id="ARBA00022792"/>
    </source>
</evidence>
<sequence>MLYTAPTIRTAALGCRIPASLLVPNPYHTTSVTPREAQDASNPVPRRVPVAKRHISFQRPNLTPPSTRSASTITTPSPNDPEQDQTPPEHLNWNTFFKLRKKRRRYQLASSIGSSATAFVTGAQLLTTTDMDKLSAQIPLDPFISFGLITFACGGLGWLAGPFVGTAAFNLHNNKYRKQIDEREREFYARIKKFRVDPSTSSVANPVPDYYGEKIGSVTEYRHWLKDQRAFNRKRHTSF</sequence>
<dbReference type="OrthoDB" id="5970083at2759"/>
<evidence type="ECO:0000256" key="6">
    <source>
        <dbReference type="ARBA" id="ARBA00022927"/>
    </source>
</evidence>
<feature type="compositionally biased region" description="Polar residues" evidence="13">
    <location>
        <begin position="58"/>
        <end position="77"/>
    </location>
</feature>
<dbReference type="GO" id="GO:0030150">
    <property type="term" value="P:protein import into mitochondrial matrix"/>
    <property type="evidence" value="ECO:0007669"/>
    <property type="project" value="UniProtKB-UniRule"/>
</dbReference>
<dbReference type="PANTHER" id="PTHR28021">
    <property type="entry name" value="PRESEQUENCE TRANSLOCATED-ASSOCIATED MOTOR SUBUNIT PAM17, MITOCHONDRIAL"/>
    <property type="match status" value="1"/>
</dbReference>
<dbReference type="PANTHER" id="PTHR28021:SF1">
    <property type="entry name" value="PRESEQUENCE TRANSLOCATED-ASSOCIATED MOTOR SUBUNIT PAM17, MITOCHONDRIAL"/>
    <property type="match status" value="1"/>
</dbReference>
<feature type="transmembrane region" description="Helical" evidence="12">
    <location>
        <begin position="106"/>
        <end position="126"/>
    </location>
</feature>